<feature type="domain" description="DUF3854" evidence="2">
    <location>
        <begin position="108"/>
        <end position="218"/>
    </location>
</feature>
<dbReference type="Pfam" id="PF05272">
    <property type="entry name" value="VapE-like_dom"/>
    <property type="match status" value="1"/>
</dbReference>
<dbReference type="RefSeq" id="WP_190562476.1">
    <property type="nucleotide sequence ID" value="NZ_JACJQU010000011.1"/>
</dbReference>
<comment type="caution">
    <text evidence="3">The sequence shown here is derived from an EMBL/GenBank/DDBJ whole genome shotgun (WGS) entry which is preliminary data.</text>
</comment>
<dbReference type="Proteomes" id="UP000662185">
    <property type="component" value="Unassembled WGS sequence"/>
</dbReference>
<protein>
    <submittedName>
        <fullName evidence="3">DUF3854 domain-containing protein</fullName>
    </submittedName>
</protein>
<evidence type="ECO:0000313" key="4">
    <source>
        <dbReference type="Proteomes" id="UP000662185"/>
    </source>
</evidence>
<dbReference type="PANTHER" id="PTHR34985:SF1">
    <property type="entry name" value="SLR0554 PROTEIN"/>
    <property type="match status" value="1"/>
</dbReference>
<organism evidence="3 4">
    <name type="scientific">Anabaena sphaerica FACHB-251</name>
    <dbReference type="NCBI Taxonomy" id="2692883"/>
    <lineage>
        <taxon>Bacteria</taxon>
        <taxon>Bacillati</taxon>
        <taxon>Cyanobacteriota</taxon>
        <taxon>Cyanophyceae</taxon>
        <taxon>Nostocales</taxon>
        <taxon>Nostocaceae</taxon>
        <taxon>Anabaena</taxon>
    </lineage>
</organism>
<gene>
    <name evidence="3" type="ORF">H6G06_17680</name>
</gene>
<dbReference type="InterPro" id="IPR007936">
    <property type="entry name" value="VapE-like_dom"/>
</dbReference>
<name>A0A926WK06_9NOST</name>
<accession>A0A926WK06</accession>
<evidence type="ECO:0000313" key="3">
    <source>
        <dbReference type="EMBL" id="MBD2295259.1"/>
    </source>
</evidence>
<proteinExistence type="predicted"/>
<dbReference type="Pfam" id="PF12965">
    <property type="entry name" value="DUF3854"/>
    <property type="match status" value="1"/>
</dbReference>
<dbReference type="PANTHER" id="PTHR34985">
    <property type="entry name" value="SLR0554 PROTEIN"/>
    <property type="match status" value="1"/>
</dbReference>
<dbReference type="EMBL" id="JACJQU010000011">
    <property type="protein sequence ID" value="MBD2295259.1"/>
    <property type="molecule type" value="Genomic_DNA"/>
</dbReference>
<evidence type="ECO:0000259" key="2">
    <source>
        <dbReference type="Pfam" id="PF12965"/>
    </source>
</evidence>
<feature type="domain" description="Virulence-associated protein E-like" evidence="1">
    <location>
        <begin position="345"/>
        <end position="550"/>
    </location>
</feature>
<reference evidence="4" key="1">
    <citation type="journal article" date="2020" name="ISME J.">
        <title>Comparative genomics reveals insights into cyanobacterial evolution and habitat adaptation.</title>
        <authorList>
            <person name="Chen M.Y."/>
            <person name="Teng W.K."/>
            <person name="Zhao L."/>
            <person name="Hu C.X."/>
            <person name="Zhou Y.K."/>
            <person name="Han B.P."/>
            <person name="Song L.R."/>
            <person name="Shu W.S."/>
        </authorList>
    </citation>
    <scope>NUCLEOTIDE SEQUENCE [LARGE SCALE GENOMIC DNA]</scope>
    <source>
        <strain evidence="4">FACHB-251</strain>
    </source>
</reference>
<dbReference type="AlphaFoldDB" id="A0A926WK06"/>
<dbReference type="InterPro" id="IPR024385">
    <property type="entry name" value="DUF3854"/>
</dbReference>
<sequence>MALTIDGNDITTAIGASREWDIPVEWIEANAIRDEKEKAWLIGHKGNNPQLRFDDPKPDAKGKTLRYKSKFGSKPDAFIPYCPDGQRYDEKFSDGLITGENSINDFALITEGVKKAIKGCSEDIYTISVPGIWMGLTNDDNGNKKLVPTLQAVYDSGLRNFIIGYDADSITNSNVHKASIQLGSHLATMGCTVKLITGLWQPEQGKGMDDYISKNGIEAFRAILEKAYTLDEYIDKFGDKAKTRKQSSDSKKKTHADIVAELSEYYGNRIRLNEMTNDIEKDGKEYYLDTAFIDISEETKIEVSDSYAVKYLIKLARNKAYHPVIEYLNSVKDKATSLDTKTALSELHRMLSEITGVTDELELTFISKTLVAAVNRVFRPGCFFKRVCVFYGKQDAGKSSFWRELAGDKFFNSSYKGTTDKHDLMSLHSAWINEIAEFDKVYRKTDVANLKAVISDPFDKVVLPYGRTTVTLQRSSILVASTNKQDILLDPTGHTRFWVVAIPGKINFQSLLEYRDLIWACAYNLFESGYSYELSEDEQIASAANNEKYTSFDPLFDAVEDACRVIGWVKDSEEYVTMPEIYTYLYPESDGKALKPGDWKPISDALTRLGYTSGHKVRRNGKTTSVWKLKKVEDLTVTTVTDAESHTGQALPLCYRPVTVTQPTVTDTPKTLPSDVHGNATVTPTVTPTGQGLQPSVTAVTAETETFSNVLPNLSPKTSLPNGMTEVGRNPDAGDWVEITSDNLTSPLIKGAKFEVGEVCPGYGVKLIRLKEGTAKKKPEKVTTEPVSYKDVRLVERQQQMVL</sequence>
<evidence type="ECO:0000259" key="1">
    <source>
        <dbReference type="Pfam" id="PF05272"/>
    </source>
</evidence>
<keyword evidence="4" id="KW-1185">Reference proteome</keyword>